<keyword evidence="1 3" id="KW-0597">Phosphoprotein</keyword>
<dbReference type="AlphaFoldDB" id="A0A7W7ZBU7"/>
<dbReference type="InterPro" id="IPR050595">
    <property type="entry name" value="Bact_response_regulator"/>
</dbReference>
<dbReference type="SUPFAM" id="SSF52172">
    <property type="entry name" value="CheY-like"/>
    <property type="match status" value="1"/>
</dbReference>
<evidence type="ECO:0000313" key="7">
    <source>
        <dbReference type="Proteomes" id="UP000540989"/>
    </source>
</evidence>
<dbReference type="PROSITE" id="PS50110">
    <property type="entry name" value="RESPONSE_REGULATORY"/>
    <property type="match status" value="1"/>
</dbReference>
<evidence type="ECO:0000256" key="4">
    <source>
        <dbReference type="SAM" id="MobiDB-lite"/>
    </source>
</evidence>
<dbReference type="PANTHER" id="PTHR44591:SF14">
    <property type="entry name" value="PROTEIN PILG"/>
    <property type="match status" value="1"/>
</dbReference>
<evidence type="ECO:0000259" key="5">
    <source>
        <dbReference type="PROSITE" id="PS50110"/>
    </source>
</evidence>
<dbReference type="Proteomes" id="UP000540989">
    <property type="component" value="Unassembled WGS sequence"/>
</dbReference>
<protein>
    <submittedName>
        <fullName evidence="6">CheY-like chemotaxis protein</fullName>
    </submittedName>
</protein>
<dbReference type="SMART" id="SM00448">
    <property type="entry name" value="REC"/>
    <property type="match status" value="1"/>
</dbReference>
<evidence type="ECO:0000313" key="6">
    <source>
        <dbReference type="EMBL" id="MBB5056744.1"/>
    </source>
</evidence>
<dbReference type="EMBL" id="JACHIP010000002">
    <property type="protein sequence ID" value="MBB5056744.1"/>
    <property type="molecule type" value="Genomic_DNA"/>
</dbReference>
<proteinExistence type="predicted"/>
<dbReference type="CDD" id="cd00156">
    <property type="entry name" value="REC"/>
    <property type="match status" value="1"/>
</dbReference>
<evidence type="ECO:0000256" key="3">
    <source>
        <dbReference type="PROSITE-ProRule" id="PRU00169"/>
    </source>
</evidence>
<sequence length="179" mass="19580">MRLATNEHIAAALSAARPYQPCRQIMRAPMRPKKSILCVDSNEQPLSVRKFLLETRGYRVLTATSSQQALEILQASIPGTLDLILADLIMPQMDGNELVRRAKQLHPGLPAMIVSGTVTSFDRAIAADVFLPKGACSASEMLERIRVLVARKRGPKKAVKPDYTTPEYAQPSFAHAAAS</sequence>
<keyword evidence="7" id="KW-1185">Reference proteome</keyword>
<dbReference type="Gene3D" id="3.40.50.2300">
    <property type="match status" value="1"/>
</dbReference>
<feature type="modified residue" description="4-aspartylphosphate" evidence="3">
    <location>
        <position position="87"/>
    </location>
</feature>
<feature type="region of interest" description="Disordered" evidence="4">
    <location>
        <begin position="156"/>
        <end position="179"/>
    </location>
</feature>
<dbReference type="Pfam" id="PF00072">
    <property type="entry name" value="Response_reg"/>
    <property type="match status" value="1"/>
</dbReference>
<reference evidence="6 7" key="1">
    <citation type="submission" date="2020-08" db="EMBL/GenBank/DDBJ databases">
        <title>Genomic Encyclopedia of Type Strains, Phase IV (KMG-V): Genome sequencing to study the core and pangenomes of soil and plant-associated prokaryotes.</title>
        <authorList>
            <person name="Whitman W."/>
        </authorList>
    </citation>
    <scope>NUCLEOTIDE SEQUENCE [LARGE SCALE GENOMIC DNA]</scope>
    <source>
        <strain evidence="6 7">M8UP14</strain>
    </source>
</reference>
<evidence type="ECO:0000256" key="1">
    <source>
        <dbReference type="ARBA" id="ARBA00022553"/>
    </source>
</evidence>
<gene>
    <name evidence="6" type="ORF">HDF16_001429</name>
</gene>
<evidence type="ECO:0000256" key="2">
    <source>
        <dbReference type="ARBA" id="ARBA00023012"/>
    </source>
</evidence>
<dbReference type="InterPro" id="IPR011006">
    <property type="entry name" value="CheY-like_superfamily"/>
</dbReference>
<organism evidence="6 7">
    <name type="scientific">Granulicella aggregans</name>
    <dbReference type="NCBI Taxonomy" id="474949"/>
    <lineage>
        <taxon>Bacteria</taxon>
        <taxon>Pseudomonadati</taxon>
        <taxon>Acidobacteriota</taxon>
        <taxon>Terriglobia</taxon>
        <taxon>Terriglobales</taxon>
        <taxon>Acidobacteriaceae</taxon>
        <taxon>Granulicella</taxon>
    </lineage>
</organism>
<accession>A0A7W7ZBU7</accession>
<comment type="caution">
    <text evidence="6">The sequence shown here is derived from an EMBL/GenBank/DDBJ whole genome shotgun (WGS) entry which is preliminary data.</text>
</comment>
<name>A0A7W7ZBU7_9BACT</name>
<feature type="domain" description="Response regulatory" evidence="5">
    <location>
        <begin position="35"/>
        <end position="148"/>
    </location>
</feature>
<dbReference type="PANTHER" id="PTHR44591">
    <property type="entry name" value="STRESS RESPONSE REGULATOR PROTEIN 1"/>
    <property type="match status" value="1"/>
</dbReference>
<dbReference type="GO" id="GO:0000160">
    <property type="term" value="P:phosphorelay signal transduction system"/>
    <property type="evidence" value="ECO:0007669"/>
    <property type="project" value="UniProtKB-KW"/>
</dbReference>
<keyword evidence="2" id="KW-0902">Two-component regulatory system</keyword>
<dbReference type="InterPro" id="IPR001789">
    <property type="entry name" value="Sig_transdc_resp-reg_receiver"/>
</dbReference>